<evidence type="ECO:0000313" key="3">
    <source>
        <dbReference type="Proteomes" id="UP001295740"/>
    </source>
</evidence>
<name>A0AAI8VAL5_9PEZI</name>
<protein>
    <submittedName>
        <fullName evidence="2">Uu.00g042490.m01.CDS01</fullName>
    </submittedName>
</protein>
<reference evidence="2" key="1">
    <citation type="submission" date="2023-10" db="EMBL/GenBank/DDBJ databases">
        <authorList>
            <person name="Hackl T."/>
        </authorList>
    </citation>
    <scope>NUCLEOTIDE SEQUENCE</scope>
</reference>
<dbReference type="Proteomes" id="UP001295740">
    <property type="component" value="Unassembled WGS sequence"/>
</dbReference>
<proteinExistence type="predicted"/>
<evidence type="ECO:0000256" key="1">
    <source>
        <dbReference type="SAM" id="MobiDB-lite"/>
    </source>
</evidence>
<gene>
    <name evidence="2" type="ORF">KHLLAP_LOCUS1864</name>
</gene>
<dbReference type="EMBL" id="CAUWAG010000003">
    <property type="protein sequence ID" value="CAJ2501396.1"/>
    <property type="molecule type" value="Genomic_DNA"/>
</dbReference>
<feature type="compositionally biased region" description="Polar residues" evidence="1">
    <location>
        <begin position="1"/>
        <end position="14"/>
    </location>
</feature>
<accession>A0AAI8VAL5</accession>
<keyword evidence="3" id="KW-1185">Reference proteome</keyword>
<feature type="region of interest" description="Disordered" evidence="1">
    <location>
        <begin position="193"/>
        <end position="222"/>
    </location>
</feature>
<dbReference type="AlphaFoldDB" id="A0AAI8VAL5"/>
<sequence>MARLFTQDQISRPSQRPDSRWCTRQENASFFTQPPLGIAQTLEKDYLFYLKNISGKSNDDVLHDISDILGSNLVFVTNAHKSNNSNALRSVILGNQDAADLMLDFDATITIGKRLQARFDPCDADTDWIADLYEEFYGADLTGIPLSTQLPASVVPTPFTGVFPPMAPGGLAPTPLVTTPNNRVAAQAIDTIDGEDDDLIESPPRRRAQNDRTRQTVRVQMR</sequence>
<evidence type="ECO:0000313" key="2">
    <source>
        <dbReference type="EMBL" id="CAJ2501396.1"/>
    </source>
</evidence>
<comment type="caution">
    <text evidence="2">The sequence shown here is derived from an EMBL/GenBank/DDBJ whole genome shotgun (WGS) entry which is preliminary data.</text>
</comment>
<organism evidence="2 3">
    <name type="scientific">Anthostomella pinea</name>
    <dbReference type="NCBI Taxonomy" id="933095"/>
    <lineage>
        <taxon>Eukaryota</taxon>
        <taxon>Fungi</taxon>
        <taxon>Dikarya</taxon>
        <taxon>Ascomycota</taxon>
        <taxon>Pezizomycotina</taxon>
        <taxon>Sordariomycetes</taxon>
        <taxon>Xylariomycetidae</taxon>
        <taxon>Xylariales</taxon>
        <taxon>Xylariaceae</taxon>
        <taxon>Anthostomella</taxon>
    </lineage>
</organism>
<feature type="region of interest" description="Disordered" evidence="1">
    <location>
        <begin position="1"/>
        <end position="21"/>
    </location>
</feature>